<accession>A0A2T0K2K6</accession>
<gene>
    <name evidence="2" type="ORF">CLV67_117122</name>
</gene>
<keyword evidence="1" id="KW-0812">Transmembrane</keyword>
<evidence type="ECO:0000313" key="3">
    <source>
        <dbReference type="Proteomes" id="UP000239415"/>
    </source>
</evidence>
<dbReference type="EMBL" id="PVMZ01000017">
    <property type="protein sequence ID" value="PRX17065.1"/>
    <property type="molecule type" value="Genomic_DNA"/>
</dbReference>
<evidence type="ECO:0000313" key="2">
    <source>
        <dbReference type="EMBL" id="PRX17065.1"/>
    </source>
</evidence>
<proteinExistence type="predicted"/>
<comment type="caution">
    <text evidence="2">The sequence shown here is derived from an EMBL/GenBank/DDBJ whole genome shotgun (WGS) entry which is preliminary data.</text>
</comment>
<dbReference type="Proteomes" id="UP000239415">
    <property type="component" value="Unassembled WGS sequence"/>
</dbReference>
<sequence>MWIEQRIRRAWHAAVLVLVLGAAWMALLGVGHGHRFTAGEPKRVTASAAMPQPAAPLVRETRLTGKPIPSTLLLFAALIAALLLGVRRHRWPVAAPASATATPAALLSTFRGRAPPRLPA</sequence>
<evidence type="ECO:0000256" key="1">
    <source>
        <dbReference type="SAM" id="Phobius"/>
    </source>
</evidence>
<organism evidence="2 3">
    <name type="scientific">Actinoplanes italicus</name>
    <dbReference type="NCBI Taxonomy" id="113567"/>
    <lineage>
        <taxon>Bacteria</taxon>
        <taxon>Bacillati</taxon>
        <taxon>Actinomycetota</taxon>
        <taxon>Actinomycetes</taxon>
        <taxon>Micromonosporales</taxon>
        <taxon>Micromonosporaceae</taxon>
        <taxon>Actinoplanes</taxon>
    </lineage>
</organism>
<name>A0A2T0K2K6_9ACTN</name>
<keyword evidence="1" id="KW-0472">Membrane</keyword>
<keyword evidence="3" id="KW-1185">Reference proteome</keyword>
<feature type="transmembrane region" description="Helical" evidence="1">
    <location>
        <begin position="68"/>
        <end position="86"/>
    </location>
</feature>
<protein>
    <submittedName>
        <fullName evidence="2">Putative secreted protein with PEP-CTERM sorting signal</fullName>
    </submittedName>
</protein>
<keyword evidence="1" id="KW-1133">Transmembrane helix</keyword>
<reference evidence="2 3" key="1">
    <citation type="submission" date="2018-03" db="EMBL/GenBank/DDBJ databases">
        <title>Genomic Encyclopedia of Archaeal and Bacterial Type Strains, Phase II (KMG-II): from individual species to whole genera.</title>
        <authorList>
            <person name="Goeker M."/>
        </authorList>
    </citation>
    <scope>NUCLEOTIDE SEQUENCE [LARGE SCALE GENOMIC DNA]</scope>
    <source>
        <strain evidence="2 3">DSM 43146</strain>
    </source>
</reference>
<dbReference type="RefSeq" id="WP_106325910.1">
    <property type="nucleotide sequence ID" value="NZ_BOMO01000167.1"/>
</dbReference>
<dbReference type="AlphaFoldDB" id="A0A2T0K2K6"/>